<evidence type="ECO:0000313" key="2">
    <source>
        <dbReference type="Proteomes" id="UP000663879"/>
    </source>
</evidence>
<dbReference type="OrthoDB" id="10386732at2759"/>
<protein>
    <submittedName>
        <fullName evidence="1">Uncharacterized protein</fullName>
    </submittedName>
</protein>
<accession>A0A813VWC2</accession>
<evidence type="ECO:0000313" key="1">
    <source>
        <dbReference type="EMBL" id="CAF0847370.1"/>
    </source>
</evidence>
<sequence length="159" mass="19307">MFEIERDEETQTQNDFLIEDFDSTDETTSVYAGRNSVLEHELFLAMIPRWKYDLGEHYKNLATNLYKWDEFFELCKFKLFDLKDYIHNSFFYEIINIHFQLVREGKLKGILPILIDLIHRKLHFLILYVYITNQVPKEFKKINYVFFGVTDKYPEAINR</sequence>
<proteinExistence type="predicted"/>
<dbReference type="AlphaFoldDB" id="A0A813VWC2"/>
<gene>
    <name evidence="1" type="ORF">OXX778_LOCUS8770</name>
</gene>
<dbReference type="Proteomes" id="UP000663879">
    <property type="component" value="Unassembled WGS sequence"/>
</dbReference>
<reference evidence="1" key="1">
    <citation type="submission" date="2021-02" db="EMBL/GenBank/DDBJ databases">
        <authorList>
            <person name="Nowell W R."/>
        </authorList>
    </citation>
    <scope>NUCLEOTIDE SEQUENCE</scope>
    <source>
        <strain evidence="1">Ploen Becks lab</strain>
    </source>
</reference>
<organism evidence="1 2">
    <name type="scientific">Brachionus calyciflorus</name>
    <dbReference type="NCBI Taxonomy" id="104777"/>
    <lineage>
        <taxon>Eukaryota</taxon>
        <taxon>Metazoa</taxon>
        <taxon>Spiralia</taxon>
        <taxon>Gnathifera</taxon>
        <taxon>Rotifera</taxon>
        <taxon>Eurotatoria</taxon>
        <taxon>Monogononta</taxon>
        <taxon>Pseudotrocha</taxon>
        <taxon>Ploima</taxon>
        <taxon>Brachionidae</taxon>
        <taxon>Brachionus</taxon>
    </lineage>
</organism>
<name>A0A813VWC2_9BILA</name>
<keyword evidence="2" id="KW-1185">Reference proteome</keyword>
<dbReference type="EMBL" id="CAJNOC010001236">
    <property type="protein sequence ID" value="CAF0847370.1"/>
    <property type="molecule type" value="Genomic_DNA"/>
</dbReference>
<feature type="non-terminal residue" evidence="1">
    <location>
        <position position="159"/>
    </location>
</feature>
<comment type="caution">
    <text evidence="1">The sequence shown here is derived from an EMBL/GenBank/DDBJ whole genome shotgun (WGS) entry which is preliminary data.</text>
</comment>